<name>A0ABS1TVW8_9PROT</name>
<proteinExistence type="predicted"/>
<evidence type="ECO:0000313" key="2">
    <source>
        <dbReference type="EMBL" id="MBL6076591.1"/>
    </source>
</evidence>
<accession>A0ABS1TVW8</accession>
<dbReference type="EMBL" id="JAETWB010000001">
    <property type="protein sequence ID" value="MBL6076591.1"/>
    <property type="molecule type" value="Genomic_DNA"/>
</dbReference>
<dbReference type="SUPFAM" id="SSF53448">
    <property type="entry name" value="Nucleotide-diphospho-sugar transferases"/>
    <property type="match status" value="1"/>
</dbReference>
<dbReference type="InterPro" id="IPR001173">
    <property type="entry name" value="Glyco_trans_2-like"/>
</dbReference>
<dbReference type="CDD" id="cd00761">
    <property type="entry name" value="Glyco_tranf_GTA_type"/>
    <property type="match status" value="1"/>
</dbReference>
<dbReference type="Gene3D" id="3.90.550.10">
    <property type="entry name" value="Spore Coat Polysaccharide Biosynthesis Protein SpsA, Chain A"/>
    <property type="match status" value="1"/>
</dbReference>
<protein>
    <submittedName>
        <fullName evidence="2">Glycosyltransferase family 2 protein</fullName>
    </submittedName>
</protein>
<comment type="caution">
    <text evidence="2">The sequence shown here is derived from an EMBL/GenBank/DDBJ whole genome shotgun (WGS) entry which is preliminary data.</text>
</comment>
<sequence length="324" mass="35004">MMRDLATPAPAVSILTPAFDVARYVGAAVDSALAQSFPDWEMLVVDDGSRDGTAEVVAAREDKRIRLIRQENAGVSAARSRAMAEARGEAVLFLDADDWLAPDALERLMVALASMPAAIAAHGAYAVMAEAARPGDPPLRLKGAPGLSGDLLDRLLVQNLFVNGGHMLIRREAIQAAGPFLPHLRYGEDWEYWIRLALQGPFVAVEDTEPVLFVRERQGSAYRRMARDPSAFAPAMAAIYANPLLAERLGPQRLAQMRRRAEAENAWIVGRELIRHGDRAAGLGRLRASVAAAPSPKRALLLAAAHALPLLPRPLHGPFVAYPG</sequence>
<dbReference type="Proteomes" id="UP000660885">
    <property type="component" value="Unassembled WGS sequence"/>
</dbReference>
<gene>
    <name evidence="2" type="ORF">JMJ56_01155</name>
</gene>
<evidence type="ECO:0000259" key="1">
    <source>
        <dbReference type="Pfam" id="PF00535"/>
    </source>
</evidence>
<dbReference type="InterPro" id="IPR050834">
    <property type="entry name" value="Glycosyltransf_2"/>
</dbReference>
<feature type="domain" description="Glycosyltransferase 2-like" evidence="1">
    <location>
        <begin position="13"/>
        <end position="174"/>
    </location>
</feature>
<dbReference type="PANTHER" id="PTHR43685:SF2">
    <property type="entry name" value="GLYCOSYLTRANSFERASE 2-LIKE DOMAIN-CONTAINING PROTEIN"/>
    <property type="match status" value="1"/>
</dbReference>
<dbReference type="RefSeq" id="WP_202829772.1">
    <property type="nucleotide sequence ID" value="NZ_JAETWB010000001.1"/>
</dbReference>
<organism evidence="2 3">
    <name type="scientific">Belnapia arida</name>
    <dbReference type="NCBI Taxonomy" id="2804533"/>
    <lineage>
        <taxon>Bacteria</taxon>
        <taxon>Pseudomonadati</taxon>
        <taxon>Pseudomonadota</taxon>
        <taxon>Alphaproteobacteria</taxon>
        <taxon>Acetobacterales</taxon>
        <taxon>Roseomonadaceae</taxon>
        <taxon>Belnapia</taxon>
    </lineage>
</organism>
<dbReference type="Pfam" id="PF00535">
    <property type="entry name" value="Glycos_transf_2"/>
    <property type="match status" value="1"/>
</dbReference>
<evidence type="ECO:0000313" key="3">
    <source>
        <dbReference type="Proteomes" id="UP000660885"/>
    </source>
</evidence>
<keyword evidence="3" id="KW-1185">Reference proteome</keyword>
<dbReference type="InterPro" id="IPR029044">
    <property type="entry name" value="Nucleotide-diphossugar_trans"/>
</dbReference>
<dbReference type="PANTHER" id="PTHR43685">
    <property type="entry name" value="GLYCOSYLTRANSFERASE"/>
    <property type="match status" value="1"/>
</dbReference>
<reference evidence="2 3" key="1">
    <citation type="submission" date="2021-01" db="EMBL/GenBank/DDBJ databases">
        <title>Belnapia mucosa sp. nov. and Belnapia arida sp. nov., isolated from the Tabernas Desert (Almeria, Spain).</title>
        <authorList>
            <person name="Molina-Menor E."/>
            <person name="Vidal-Verdu A."/>
            <person name="Calonge A."/>
            <person name="Satari L."/>
            <person name="Pereto J."/>
            <person name="Porcar M."/>
        </authorList>
    </citation>
    <scope>NUCLEOTIDE SEQUENCE [LARGE SCALE GENOMIC DNA]</scope>
    <source>
        <strain evidence="2 3">T18</strain>
    </source>
</reference>